<dbReference type="Proteomes" id="UP000676035">
    <property type="component" value="Unassembled WGS sequence"/>
</dbReference>
<reference evidence="1 2" key="1">
    <citation type="submission" date="2021-04" db="EMBL/GenBank/DDBJ databases">
        <title>Pseudomonas rustica sp. nov. isolated from raw milk.</title>
        <authorList>
            <person name="Fiedler G."/>
            <person name="Gieschler S."/>
            <person name="Kabisch J."/>
            <person name="Grimmler C."/>
            <person name="Brinks E."/>
            <person name="Wagner N."/>
            <person name="Hetzer B."/>
            <person name="Franz C.M.A.P."/>
            <person name="Boehnlein C."/>
        </authorList>
    </citation>
    <scope>NUCLEOTIDE SEQUENCE [LARGE SCALE GENOMIC DNA]</scope>
    <source>
        <strain evidence="1 2">MBT-4</strain>
    </source>
</reference>
<organism evidence="1 2">
    <name type="scientific">Pseudomonas rustica</name>
    <dbReference type="NCBI Taxonomy" id="2827099"/>
    <lineage>
        <taxon>Bacteria</taxon>
        <taxon>Pseudomonadati</taxon>
        <taxon>Pseudomonadota</taxon>
        <taxon>Gammaproteobacteria</taxon>
        <taxon>Pseudomonadales</taxon>
        <taxon>Pseudomonadaceae</taxon>
        <taxon>Pseudomonas</taxon>
    </lineage>
</organism>
<gene>
    <name evidence="1" type="ORF">KFS80_26490</name>
</gene>
<comment type="caution">
    <text evidence="1">The sequence shown here is derived from an EMBL/GenBank/DDBJ whole genome shotgun (WGS) entry which is preliminary data.</text>
</comment>
<evidence type="ECO:0000313" key="2">
    <source>
        <dbReference type="Proteomes" id="UP000676035"/>
    </source>
</evidence>
<sequence length="86" mass="9687">MGRTYEYCTTKDGEDITISLTVVSFSGSKGTFSPAASDPDEYYGSVDIEWSSTDDTSHMTDSDIALMEEWLVNEHSEYLADQDYYD</sequence>
<evidence type="ECO:0000313" key="1">
    <source>
        <dbReference type="EMBL" id="MBS4081847.1"/>
    </source>
</evidence>
<keyword evidence="2" id="KW-1185">Reference proteome</keyword>
<dbReference type="EMBL" id="JAGYHF010000025">
    <property type="protein sequence ID" value="MBS4081847.1"/>
    <property type="molecule type" value="Genomic_DNA"/>
</dbReference>
<dbReference type="RefSeq" id="WP_108183204.1">
    <property type="nucleotide sequence ID" value="NZ_JAGYHF010000025.1"/>
</dbReference>
<protein>
    <submittedName>
        <fullName evidence="1">Uncharacterized protein</fullName>
    </submittedName>
</protein>
<proteinExistence type="predicted"/>
<name>A0ABS5N5K2_9PSED</name>
<accession>A0ABS5N5K2</accession>